<evidence type="ECO:0000313" key="2">
    <source>
        <dbReference type="Proteomes" id="UP001519460"/>
    </source>
</evidence>
<gene>
    <name evidence="1" type="ORF">BaRGS_00011050</name>
</gene>
<sequence length="131" mass="14792">MTDPVLLTLDGGLSWSAEVLLAKRGCVFIIDANVVKRPLLTVRKKKEDKCVIVGIDFSSGTSAFLTPADMIRWPVKPTAYPRFQTQNTVKRQARYTSRAFKIPTAHTEPYRGSFFVRTNLQWNCLSDDVIV</sequence>
<dbReference type="EMBL" id="JACVVK020000056">
    <property type="protein sequence ID" value="KAK7497655.1"/>
    <property type="molecule type" value="Genomic_DNA"/>
</dbReference>
<accession>A0ABD0LE39</accession>
<dbReference type="Proteomes" id="UP001519460">
    <property type="component" value="Unassembled WGS sequence"/>
</dbReference>
<evidence type="ECO:0000313" key="1">
    <source>
        <dbReference type="EMBL" id="KAK7497655.1"/>
    </source>
</evidence>
<organism evidence="1 2">
    <name type="scientific">Batillaria attramentaria</name>
    <dbReference type="NCBI Taxonomy" id="370345"/>
    <lineage>
        <taxon>Eukaryota</taxon>
        <taxon>Metazoa</taxon>
        <taxon>Spiralia</taxon>
        <taxon>Lophotrochozoa</taxon>
        <taxon>Mollusca</taxon>
        <taxon>Gastropoda</taxon>
        <taxon>Caenogastropoda</taxon>
        <taxon>Sorbeoconcha</taxon>
        <taxon>Cerithioidea</taxon>
        <taxon>Batillariidae</taxon>
        <taxon>Batillaria</taxon>
    </lineage>
</organism>
<keyword evidence="2" id="KW-1185">Reference proteome</keyword>
<comment type="caution">
    <text evidence="1">The sequence shown here is derived from an EMBL/GenBank/DDBJ whole genome shotgun (WGS) entry which is preliminary data.</text>
</comment>
<protein>
    <submittedName>
        <fullName evidence="1">Uncharacterized protein</fullName>
    </submittedName>
</protein>
<proteinExistence type="predicted"/>
<name>A0ABD0LE39_9CAEN</name>
<dbReference type="AlphaFoldDB" id="A0ABD0LE39"/>
<reference evidence="1 2" key="1">
    <citation type="journal article" date="2023" name="Sci. Data">
        <title>Genome assembly of the Korean intertidal mud-creeper Batillaria attramentaria.</title>
        <authorList>
            <person name="Patra A.K."/>
            <person name="Ho P.T."/>
            <person name="Jun S."/>
            <person name="Lee S.J."/>
            <person name="Kim Y."/>
            <person name="Won Y.J."/>
        </authorList>
    </citation>
    <scope>NUCLEOTIDE SEQUENCE [LARGE SCALE GENOMIC DNA]</scope>
    <source>
        <strain evidence="1">Wonlab-2016</strain>
    </source>
</reference>